<accession>A0ABT0P830</accession>
<proteinExistence type="predicted"/>
<name>A0ABT0P830_9HYPH</name>
<evidence type="ECO:0000313" key="1">
    <source>
        <dbReference type="EMBL" id="MCL6229626.1"/>
    </source>
</evidence>
<dbReference type="Proteomes" id="UP001523003">
    <property type="component" value="Unassembled WGS sequence"/>
</dbReference>
<evidence type="ECO:0000313" key="2">
    <source>
        <dbReference type="Proteomes" id="UP001523003"/>
    </source>
</evidence>
<gene>
    <name evidence="1" type="ORF">M4Z11_03240</name>
</gene>
<protein>
    <submittedName>
        <fullName evidence="1">3-deoxy-7-phosphoheptulonate synthase</fullName>
        <ecNumber evidence="1">2.5.1.54</ecNumber>
    </submittedName>
</protein>
<sequence length="52" mass="5983">MCVEYCRSLKNFIGLKCNLSINSDEFLKLIDILNSVNQVRLSLIVCFSDDRV</sequence>
<organism evidence="1 2">
    <name type="scientific">Bartonella bilalgolemii</name>
    <dbReference type="NCBI Taxonomy" id="2942911"/>
    <lineage>
        <taxon>Bacteria</taxon>
        <taxon>Pseudomonadati</taxon>
        <taxon>Pseudomonadota</taxon>
        <taxon>Alphaproteobacteria</taxon>
        <taxon>Hyphomicrobiales</taxon>
        <taxon>Bartonellaceae</taxon>
        <taxon>Bartonella</taxon>
    </lineage>
</organism>
<keyword evidence="1" id="KW-0808">Transferase</keyword>
<dbReference type="EC" id="2.5.1.54" evidence="1"/>
<keyword evidence="2" id="KW-1185">Reference proteome</keyword>
<dbReference type="GO" id="GO:0003849">
    <property type="term" value="F:3-deoxy-7-phosphoheptulonate synthase activity"/>
    <property type="evidence" value="ECO:0007669"/>
    <property type="project" value="UniProtKB-EC"/>
</dbReference>
<reference evidence="1 2" key="1">
    <citation type="submission" date="2022-05" db="EMBL/GenBank/DDBJ databases">
        <title>Description of the Bartonella bilalgolemii sp. nov. Isolated from Apodemus uralensis (Pallas 1811).</title>
        <authorList>
            <person name="Zgheib R."/>
            <person name="Celebi B."/>
        </authorList>
    </citation>
    <scope>NUCLEOTIDE SEQUENCE [LARGE SCALE GENOMIC DNA]</scope>
    <source>
        <strain evidence="1 2">G70</strain>
    </source>
</reference>
<comment type="caution">
    <text evidence="1">The sequence shown here is derived from an EMBL/GenBank/DDBJ whole genome shotgun (WGS) entry which is preliminary data.</text>
</comment>
<dbReference type="EMBL" id="JAMCOF010000004">
    <property type="protein sequence ID" value="MCL6229626.1"/>
    <property type="molecule type" value="Genomic_DNA"/>
</dbReference>